<protein>
    <submittedName>
        <fullName evidence="1">Uncharacterized protein</fullName>
    </submittedName>
</protein>
<proteinExistence type="predicted"/>
<evidence type="ECO:0000313" key="1">
    <source>
        <dbReference type="EMBL" id="GAE46880.1"/>
    </source>
</evidence>
<evidence type="ECO:0000313" key="2">
    <source>
        <dbReference type="Proteomes" id="UP000018949"/>
    </source>
</evidence>
<dbReference type="EMBL" id="BAUW01000056">
    <property type="protein sequence ID" value="GAE46880.1"/>
    <property type="molecule type" value="Genomic_DNA"/>
</dbReference>
<sequence>MMQRIAGLLADIKKYDWYNVRLVHISPDDTLFKNQVLKPQDRSYVILLSKFNNFPRNIYKF</sequence>
<keyword evidence="2" id="KW-1185">Reference proteome</keyword>
<name>W4RR13_9BACI</name>
<reference evidence="1 2" key="1">
    <citation type="submission" date="2013-12" db="EMBL/GenBank/DDBJ databases">
        <title>NBRP : Genome information of microbial organism related human and environment.</title>
        <authorList>
            <person name="Hattori M."/>
            <person name="Oshima K."/>
            <person name="Inaba H."/>
            <person name="Suda W."/>
            <person name="Sakamoto M."/>
            <person name="Iino T."/>
            <person name="Kitahara M."/>
            <person name="Oshida Y."/>
            <person name="Iida T."/>
            <person name="Kudo T."/>
            <person name="Itoh T."/>
            <person name="Ahmed I."/>
            <person name="Ohkuma M."/>
        </authorList>
    </citation>
    <scope>NUCLEOTIDE SEQUENCE [LARGE SCALE GENOMIC DNA]</scope>
    <source>
        <strain evidence="1 2">JCM 21738</strain>
    </source>
</reference>
<accession>W4RR13</accession>
<dbReference type="AlphaFoldDB" id="W4RR13"/>
<gene>
    <name evidence="1" type="ORF">JCM21738_3808</name>
</gene>
<organism evidence="1 2">
    <name type="scientific">Mesobacillus boroniphilus JCM 21738</name>
    <dbReference type="NCBI Taxonomy" id="1294265"/>
    <lineage>
        <taxon>Bacteria</taxon>
        <taxon>Bacillati</taxon>
        <taxon>Bacillota</taxon>
        <taxon>Bacilli</taxon>
        <taxon>Bacillales</taxon>
        <taxon>Bacillaceae</taxon>
        <taxon>Mesobacillus</taxon>
    </lineage>
</organism>
<comment type="caution">
    <text evidence="1">The sequence shown here is derived from an EMBL/GenBank/DDBJ whole genome shotgun (WGS) entry which is preliminary data.</text>
</comment>
<dbReference type="Proteomes" id="UP000018949">
    <property type="component" value="Unassembled WGS sequence"/>
</dbReference>